<organism evidence="1 2">
    <name type="scientific">Rhodopirellula baltica WH47</name>
    <dbReference type="NCBI Taxonomy" id="991778"/>
    <lineage>
        <taxon>Bacteria</taxon>
        <taxon>Pseudomonadati</taxon>
        <taxon>Planctomycetota</taxon>
        <taxon>Planctomycetia</taxon>
        <taxon>Pirellulales</taxon>
        <taxon>Pirellulaceae</taxon>
        <taxon>Rhodopirellula</taxon>
    </lineage>
</organism>
<dbReference type="Proteomes" id="UP000006222">
    <property type="component" value="Unassembled WGS sequence"/>
</dbReference>
<evidence type="ECO:0000313" key="1">
    <source>
        <dbReference type="EMBL" id="EGF24872.1"/>
    </source>
</evidence>
<proteinExistence type="predicted"/>
<protein>
    <submittedName>
        <fullName evidence="1">Uncharacterized protein</fullName>
    </submittedName>
</protein>
<accession>F2AZM8</accession>
<gene>
    <name evidence="1" type="ORF">RBWH47_02609</name>
</gene>
<sequence>MIAQLQKSSSNEQFLGHRAQFVLVLSRILNHEIPAGRLIQMDRYPPILCEPAVADSYLAR</sequence>
<dbReference type="PATRIC" id="fig|991778.3.peg.5490"/>
<dbReference type="AlphaFoldDB" id="F2AZM8"/>
<reference evidence="1 2" key="1">
    <citation type="journal article" date="2013" name="Mar. Genomics">
        <title>Expression of sulfatases in Rhodopirellula baltica and the diversity of sulfatases in the genus Rhodopirellula.</title>
        <authorList>
            <person name="Wegner C.E."/>
            <person name="Richter-Heitmann T."/>
            <person name="Klindworth A."/>
            <person name="Klockow C."/>
            <person name="Richter M."/>
            <person name="Achstetter T."/>
            <person name="Glockner F.O."/>
            <person name="Harder J."/>
        </authorList>
    </citation>
    <scope>NUCLEOTIDE SEQUENCE [LARGE SCALE GENOMIC DNA]</scope>
    <source>
        <strain evidence="1 2">WH47</strain>
    </source>
</reference>
<comment type="caution">
    <text evidence="1">The sequence shown here is derived from an EMBL/GenBank/DDBJ whole genome shotgun (WGS) entry which is preliminary data.</text>
</comment>
<evidence type="ECO:0000313" key="2">
    <source>
        <dbReference type="Proteomes" id="UP000006222"/>
    </source>
</evidence>
<name>F2AZM8_RHOBT</name>
<dbReference type="EMBL" id="AFAR01000264">
    <property type="protein sequence ID" value="EGF24872.1"/>
    <property type="molecule type" value="Genomic_DNA"/>
</dbReference>